<gene>
    <name evidence="2" type="ORF">Gferi_09220</name>
</gene>
<dbReference type="GO" id="GO:0008061">
    <property type="term" value="F:chitin binding"/>
    <property type="evidence" value="ECO:0007669"/>
    <property type="project" value="InterPro"/>
</dbReference>
<dbReference type="InterPro" id="IPR001223">
    <property type="entry name" value="Glyco_hydro18_cat"/>
</dbReference>
<accession>A0A1D8GQ78</accession>
<dbReference type="STRING" id="1424294.Gferi_09220"/>
<dbReference type="Gene3D" id="2.30.30.40">
    <property type="entry name" value="SH3 Domains"/>
    <property type="match status" value="1"/>
</dbReference>
<dbReference type="Gene3D" id="3.10.50.10">
    <property type="match status" value="1"/>
</dbReference>
<evidence type="ECO:0000313" key="2">
    <source>
        <dbReference type="EMBL" id="AOT73056.1"/>
    </source>
</evidence>
<dbReference type="Pfam" id="PF08239">
    <property type="entry name" value="SH3_3"/>
    <property type="match status" value="1"/>
</dbReference>
<organism evidence="2 3">
    <name type="scientific">Geosporobacter ferrireducens</name>
    <dbReference type="NCBI Taxonomy" id="1424294"/>
    <lineage>
        <taxon>Bacteria</taxon>
        <taxon>Bacillati</taxon>
        <taxon>Bacillota</taxon>
        <taxon>Clostridia</taxon>
        <taxon>Peptostreptococcales</taxon>
        <taxon>Thermotaleaceae</taxon>
        <taxon>Geosporobacter</taxon>
    </lineage>
</organism>
<dbReference type="InterPro" id="IPR029070">
    <property type="entry name" value="Chitinase_insertion_sf"/>
</dbReference>
<dbReference type="KEGG" id="gfe:Gferi_09220"/>
<dbReference type="Pfam" id="PF00704">
    <property type="entry name" value="Glyco_hydro_18"/>
    <property type="match status" value="1"/>
</dbReference>
<dbReference type="PROSITE" id="PS51910">
    <property type="entry name" value="GH18_2"/>
    <property type="match status" value="1"/>
</dbReference>
<dbReference type="GO" id="GO:0005975">
    <property type="term" value="P:carbohydrate metabolic process"/>
    <property type="evidence" value="ECO:0007669"/>
    <property type="project" value="InterPro"/>
</dbReference>
<dbReference type="InterPro" id="IPR003646">
    <property type="entry name" value="SH3-like_bac-type"/>
</dbReference>
<feature type="domain" description="GH18" evidence="1">
    <location>
        <begin position="234"/>
        <end position="554"/>
    </location>
</feature>
<keyword evidence="3" id="KW-1185">Reference proteome</keyword>
<proteinExistence type="predicted"/>
<dbReference type="PANTHER" id="PTHR46066">
    <property type="entry name" value="CHITINASE DOMAIN-CONTAINING PROTEIN 1 FAMILY MEMBER"/>
    <property type="match status" value="1"/>
</dbReference>
<sequence length="563" mass="64980">MITAAILLFVLIGAVFSVIEWKETNPAFLNNHIKLVIGNVEIEDIEEPYIDDTEIYLPFAVVQQHISEGISLSEDQKRVFIPLKDKAIQLEDLKLTRMIQDNEISINIPTKNLEGQIYVPVELLQKIEGFNISLSENRRTVFVDEFSEKEQWGIVTGNPLRLTPKRTFFTFAVERLNNGSQVRILEEENGWVRVRSQEGNFGYLEKKYVSEIYEKNTTDYQMNIKREDFNDRGKQINLAWEYVHEKSPKLSEEEKIEALDVIAPTWFSVMDEEGTVLNKADKSYVEEAHKKGYQVWALVDNSFDPDLTSKVLNNKDIRSKVIGQLVFYASLYNLDGINVDFENMYYADQAAFVTFMEELKTQIKLQSLVLSVDVTVPSTSEQWSKVYDRKALASIVDYVAVMTYDEHWASSPVSGSVASIGWVERGIQRSLEFIPEEKMLIGLPFYTRVWREYKDENGKNKVESKAISMVRAKEIILEKKADVLWDEAAGQYFAKYEEDEGIFKIWLEDPRSIALKASLVSKYQLAGTAAWRRGFEDRAVWPVLQEMIKEGKDHKALVFHNPF</sequence>
<evidence type="ECO:0000313" key="3">
    <source>
        <dbReference type="Proteomes" id="UP000095743"/>
    </source>
</evidence>
<dbReference type="Pfam" id="PF07833">
    <property type="entry name" value="Cu_amine_oxidN1"/>
    <property type="match status" value="1"/>
</dbReference>
<dbReference type="EMBL" id="CP017269">
    <property type="protein sequence ID" value="AOT73056.1"/>
    <property type="molecule type" value="Genomic_DNA"/>
</dbReference>
<dbReference type="Gene3D" id="3.20.20.80">
    <property type="entry name" value="Glycosidases"/>
    <property type="match status" value="1"/>
</dbReference>
<dbReference type="PANTHER" id="PTHR46066:SF2">
    <property type="entry name" value="CHITINASE DOMAIN-CONTAINING PROTEIN 1"/>
    <property type="match status" value="1"/>
</dbReference>
<reference evidence="2 3" key="1">
    <citation type="submission" date="2016-09" db="EMBL/GenBank/DDBJ databases">
        <title>Genomic analysis reveals versatility of anaerobic energy metabolism of Geosporobacter ferrireducens IRF9 of phylum Firmicutes.</title>
        <authorList>
            <person name="Kim S.-J."/>
        </authorList>
    </citation>
    <scope>NUCLEOTIDE SEQUENCE [LARGE SCALE GENOMIC DNA]</scope>
    <source>
        <strain evidence="2 3">IRF9</strain>
    </source>
</reference>
<dbReference type="InterPro" id="IPR011583">
    <property type="entry name" value="Chitinase_II/V-like_cat"/>
</dbReference>
<dbReference type="InterPro" id="IPR012854">
    <property type="entry name" value="Cu_amine_oxidase-like_N"/>
</dbReference>
<dbReference type="SMART" id="SM00636">
    <property type="entry name" value="Glyco_18"/>
    <property type="match status" value="1"/>
</dbReference>
<dbReference type="AlphaFoldDB" id="A0A1D8GQ78"/>
<evidence type="ECO:0000259" key="1">
    <source>
        <dbReference type="PROSITE" id="PS51910"/>
    </source>
</evidence>
<protein>
    <recommendedName>
        <fullName evidence="1">GH18 domain-containing protein</fullName>
    </recommendedName>
</protein>
<dbReference type="InterPro" id="IPR017853">
    <property type="entry name" value="GH"/>
</dbReference>
<dbReference type="SUPFAM" id="SSF51445">
    <property type="entry name" value="(Trans)glycosidases"/>
    <property type="match status" value="1"/>
</dbReference>
<dbReference type="Proteomes" id="UP000095743">
    <property type="component" value="Chromosome"/>
</dbReference>
<name>A0A1D8GQ78_9FIRM</name>